<protein>
    <submittedName>
        <fullName evidence="1">Uncharacterized protein</fullName>
    </submittedName>
</protein>
<evidence type="ECO:0000313" key="2">
    <source>
        <dbReference type="Proteomes" id="UP001272137"/>
    </source>
</evidence>
<sequence>MALRIRHRVMLQSSAEEKIVCPQDAAENPNASEIDDVSFQKSNRGALSSLLQADERVFVTLMVELVISGDIDNRHWPVSEKLYGVACSGDVASQYQYVDHVRVLYQGLAGELLGK</sequence>
<evidence type="ECO:0000313" key="1">
    <source>
        <dbReference type="EMBL" id="MDW9250906.1"/>
    </source>
</evidence>
<accession>A0AAW9CMW4</accession>
<gene>
    <name evidence="1" type="ORF">C7S16_6438</name>
</gene>
<proteinExistence type="predicted"/>
<comment type="caution">
    <text evidence="1">The sequence shown here is derived from an EMBL/GenBank/DDBJ whole genome shotgun (WGS) entry which is preliminary data.</text>
</comment>
<dbReference type="AlphaFoldDB" id="A0AAW9CMW4"/>
<dbReference type="Proteomes" id="UP001272137">
    <property type="component" value="Unassembled WGS sequence"/>
</dbReference>
<name>A0AAW9CMW4_BURTH</name>
<organism evidence="1 2">
    <name type="scientific">Burkholderia thailandensis</name>
    <dbReference type="NCBI Taxonomy" id="57975"/>
    <lineage>
        <taxon>Bacteria</taxon>
        <taxon>Pseudomonadati</taxon>
        <taxon>Pseudomonadota</taxon>
        <taxon>Betaproteobacteria</taxon>
        <taxon>Burkholderiales</taxon>
        <taxon>Burkholderiaceae</taxon>
        <taxon>Burkholderia</taxon>
        <taxon>pseudomallei group</taxon>
    </lineage>
</organism>
<reference evidence="1" key="1">
    <citation type="submission" date="2018-08" db="EMBL/GenBank/DDBJ databases">
        <title>Identification of Burkholderia cepacia strains that express a Burkholderia pseudomallei-like capsular polysaccharide.</title>
        <authorList>
            <person name="Burtnick M.N."/>
            <person name="Vongsouvath M."/>
            <person name="Newton P."/>
            <person name="Wuthiekanun V."/>
            <person name="Limmathurotsakul D."/>
            <person name="Brett P.J."/>
            <person name="Chantratita N."/>
            <person name="Dance D.A."/>
        </authorList>
    </citation>
    <scope>NUCLEOTIDE SEQUENCE</scope>
    <source>
        <strain evidence="1">SBXCC001</strain>
    </source>
</reference>
<dbReference type="EMBL" id="QXCT01000001">
    <property type="protein sequence ID" value="MDW9250906.1"/>
    <property type="molecule type" value="Genomic_DNA"/>
</dbReference>